<proteinExistence type="predicted"/>
<evidence type="ECO:0000256" key="3">
    <source>
        <dbReference type="ARBA" id="ARBA00022833"/>
    </source>
</evidence>
<evidence type="ECO:0000313" key="6">
    <source>
        <dbReference type="EMBL" id="KAG5649800.1"/>
    </source>
</evidence>
<reference evidence="6" key="2">
    <citation type="submission" date="2021-10" db="EMBL/GenBank/DDBJ databases">
        <title>Phylogenomics reveals ancestral predisposition of the termite-cultivated fungus Termitomyces towards a domesticated lifestyle.</title>
        <authorList>
            <person name="Auxier B."/>
            <person name="Grum-Grzhimaylo A."/>
            <person name="Cardenas M.E."/>
            <person name="Lodge J.D."/>
            <person name="Laessoe T."/>
            <person name="Pedersen O."/>
            <person name="Smith M.E."/>
            <person name="Kuyper T.W."/>
            <person name="Franco-Molano E.A."/>
            <person name="Baroni T.J."/>
            <person name="Aanen D.K."/>
        </authorList>
    </citation>
    <scope>NUCLEOTIDE SEQUENCE</scope>
    <source>
        <strain evidence="6">D49</strain>
    </source>
</reference>
<organism evidence="6 7">
    <name type="scientific">Sphagnurus paluster</name>
    <dbReference type="NCBI Taxonomy" id="117069"/>
    <lineage>
        <taxon>Eukaryota</taxon>
        <taxon>Fungi</taxon>
        <taxon>Dikarya</taxon>
        <taxon>Basidiomycota</taxon>
        <taxon>Agaricomycotina</taxon>
        <taxon>Agaricomycetes</taxon>
        <taxon>Agaricomycetidae</taxon>
        <taxon>Agaricales</taxon>
        <taxon>Tricholomatineae</taxon>
        <taxon>Lyophyllaceae</taxon>
        <taxon>Sphagnurus</taxon>
    </lineage>
</organism>
<sequence length="399" mass="46303">MSTTRSEHICDNCEEPATRRCAGCRKVWYCSKKCQEEFWPLHVFACNLNGKPIRTCYHLAKAARRDEFPEDPQTLEDYGFNRAFSNTNRSNLLGLYQGLFNHLRVSPRDVHNWRLKGRLGTEIKAAFGQLPIQSRGQYYAWFIQNQYILDESTPTPVERQLLTQIEETTLRLWKFTGGSESLSPQQIQERIAKMPSARRSCYHLLLPLFMDSMSHPHPSMDCWIEFGFCACKSQRQESTLYSIYRELLNKCSFDEFVTAFQSCTLLHLMDSKGFGQRRRTIKNLDEVLGTGSIIKSVWHLKQLFEVVSEEGADDFDPHPAVRVNYGFLNCRNDSEFKDLVALYKQVLDMERVDPITLHEAAMKGKLFEFISQFVELKRKSVRKSVARLLENPYPLAPLP</sequence>
<gene>
    <name evidence="6" type="ORF">H0H81_001947</name>
</gene>
<accession>A0A9P7KIJ0</accession>
<dbReference type="Pfam" id="PF01753">
    <property type="entry name" value="zf-MYND"/>
    <property type="match status" value="1"/>
</dbReference>
<keyword evidence="3" id="KW-0862">Zinc</keyword>
<keyword evidence="7" id="KW-1185">Reference proteome</keyword>
<dbReference type="GO" id="GO:0008270">
    <property type="term" value="F:zinc ion binding"/>
    <property type="evidence" value="ECO:0007669"/>
    <property type="project" value="UniProtKB-KW"/>
</dbReference>
<dbReference type="OrthoDB" id="4851849at2759"/>
<feature type="domain" description="MYND-type" evidence="5">
    <location>
        <begin position="10"/>
        <end position="46"/>
    </location>
</feature>
<dbReference type="AlphaFoldDB" id="A0A9P7KIJ0"/>
<keyword evidence="1" id="KW-0479">Metal-binding</keyword>
<evidence type="ECO:0000256" key="1">
    <source>
        <dbReference type="ARBA" id="ARBA00022723"/>
    </source>
</evidence>
<dbReference type="PROSITE" id="PS50865">
    <property type="entry name" value="ZF_MYND_2"/>
    <property type="match status" value="1"/>
</dbReference>
<evidence type="ECO:0000256" key="4">
    <source>
        <dbReference type="PROSITE-ProRule" id="PRU00134"/>
    </source>
</evidence>
<evidence type="ECO:0000259" key="5">
    <source>
        <dbReference type="PROSITE" id="PS50865"/>
    </source>
</evidence>
<evidence type="ECO:0000256" key="2">
    <source>
        <dbReference type="ARBA" id="ARBA00022771"/>
    </source>
</evidence>
<protein>
    <recommendedName>
        <fullName evidence="5">MYND-type domain-containing protein</fullName>
    </recommendedName>
</protein>
<dbReference type="SUPFAM" id="SSF144232">
    <property type="entry name" value="HIT/MYND zinc finger-like"/>
    <property type="match status" value="1"/>
</dbReference>
<dbReference type="Gene3D" id="6.10.140.2220">
    <property type="match status" value="1"/>
</dbReference>
<reference evidence="6" key="1">
    <citation type="submission" date="2021-02" db="EMBL/GenBank/DDBJ databases">
        <authorList>
            <person name="Nieuwenhuis M."/>
            <person name="Van De Peppel L.J.J."/>
        </authorList>
    </citation>
    <scope>NUCLEOTIDE SEQUENCE</scope>
    <source>
        <strain evidence="6">D49</strain>
    </source>
</reference>
<dbReference type="InterPro" id="IPR002893">
    <property type="entry name" value="Znf_MYND"/>
</dbReference>
<name>A0A9P7KIJ0_9AGAR</name>
<evidence type="ECO:0000313" key="7">
    <source>
        <dbReference type="Proteomes" id="UP000717328"/>
    </source>
</evidence>
<comment type="caution">
    <text evidence="6">The sequence shown here is derived from an EMBL/GenBank/DDBJ whole genome shotgun (WGS) entry which is preliminary data.</text>
</comment>
<keyword evidence="2 4" id="KW-0863">Zinc-finger</keyword>
<dbReference type="EMBL" id="JABCKI010000699">
    <property type="protein sequence ID" value="KAG5649800.1"/>
    <property type="molecule type" value="Genomic_DNA"/>
</dbReference>
<dbReference type="Proteomes" id="UP000717328">
    <property type="component" value="Unassembled WGS sequence"/>
</dbReference>